<dbReference type="RefSeq" id="WP_208917046.1">
    <property type="nucleotide sequence ID" value="NZ_LT840184.1"/>
</dbReference>
<organism evidence="2 3">
    <name type="scientific">Paenibacillus uliginis N3/975</name>
    <dbReference type="NCBI Taxonomy" id="1313296"/>
    <lineage>
        <taxon>Bacteria</taxon>
        <taxon>Bacillati</taxon>
        <taxon>Bacillota</taxon>
        <taxon>Bacilli</taxon>
        <taxon>Bacillales</taxon>
        <taxon>Paenibacillaceae</taxon>
        <taxon>Paenibacillus</taxon>
    </lineage>
</organism>
<dbReference type="AlphaFoldDB" id="A0A1X7G4N1"/>
<dbReference type="Proteomes" id="UP000192940">
    <property type="component" value="Chromosome I"/>
</dbReference>
<proteinExistence type="predicted"/>
<feature type="chain" id="PRO_5012326879" evidence="1">
    <location>
        <begin position="25"/>
        <end position="265"/>
    </location>
</feature>
<evidence type="ECO:0000256" key="1">
    <source>
        <dbReference type="SAM" id="SignalP"/>
    </source>
</evidence>
<dbReference type="Gene3D" id="1.10.238.10">
    <property type="entry name" value="EF-hand"/>
    <property type="match status" value="1"/>
</dbReference>
<reference evidence="3" key="1">
    <citation type="submission" date="2017-04" db="EMBL/GenBank/DDBJ databases">
        <authorList>
            <person name="Varghese N."/>
            <person name="Submissions S."/>
        </authorList>
    </citation>
    <scope>NUCLEOTIDE SEQUENCE [LARGE SCALE GENOMIC DNA]</scope>
    <source>
        <strain evidence="3">N3/975</strain>
    </source>
</reference>
<feature type="signal peptide" evidence="1">
    <location>
        <begin position="1"/>
        <end position="24"/>
    </location>
</feature>
<keyword evidence="1" id="KW-0732">Signal</keyword>
<name>A0A1X7G4N1_9BACL</name>
<evidence type="ECO:0000313" key="2">
    <source>
        <dbReference type="EMBL" id="SMF63890.1"/>
    </source>
</evidence>
<accession>A0A1X7G4N1</accession>
<sequence>MKKKLATTALGAVFALASYGSVFAAEAPTTQTIGNGQQVIQGEVSKPANLDDATLEKVKAILNQSQAGTLTKEQVKTQLQALGIDWEIDFSGAKDIKVETNKVIKLDNLDDATLEKVKAILNQSQAGTLTKEQVKTQLQALGIDWEIDFSAAKGVKVEINKVTKPDNLDDATKEKVQAIFDQAQDGTLTKEQVKTQLQALGIDWEIDFSAAKGVKVEINKVTKPDNLDDATKEKVQAIFDQAQDGTLTKEQVKTQLDAVLGTKAK</sequence>
<dbReference type="STRING" id="1313296.SAMN05661091_0019"/>
<keyword evidence="3" id="KW-1185">Reference proteome</keyword>
<dbReference type="InterPro" id="IPR011992">
    <property type="entry name" value="EF-hand-dom_pair"/>
</dbReference>
<evidence type="ECO:0000313" key="3">
    <source>
        <dbReference type="Proteomes" id="UP000192940"/>
    </source>
</evidence>
<protein>
    <submittedName>
        <fullName evidence="2">Uncharacterized protein</fullName>
    </submittedName>
</protein>
<dbReference type="EMBL" id="LT840184">
    <property type="protein sequence ID" value="SMF63890.1"/>
    <property type="molecule type" value="Genomic_DNA"/>
</dbReference>
<dbReference type="SUPFAM" id="SSF47473">
    <property type="entry name" value="EF-hand"/>
    <property type="match status" value="1"/>
</dbReference>
<gene>
    <name evidence="2" type="ORF">SAMN05661091_0019</name>
</gene>